<dbReference type="GeneID" id="109483511"/>
<reference evidence="3" key="1">
    <citation type="submission" date="2025-08" db="UniProtKB">
        <authorList>
            <consortium name="RefSeq"/>
        </authorList>
    </citation>
    <scope>IDENTIFICATION</scope>
    <source>
        <tissue evidence="3">Gonad</tissue>
    </source>
</reference>
<dbReference type="RefSeq" id="XP_019642101.1">
    <property type="nucleotide sequence ID" value="XM_019786542.1"/>
</dbReference>
<dbReference type="KEGG" id="bbel:109483511"/>
<feature type="transmembrane region" description="Helical" evidence="1">
    <location>
        <begin position="140"/>
        <end position="164"/>
    </location>
</feature>
<gene>
    <name evidence="3" type="primary">LOC109483511</name>
</gene>
<sequence>MLRNCFRPARVCLLSAKYGLEGYLVYAASQTTISCFQCSAGLFDSITSSISGTNACLEKANDPNTTVPTVTGCPVTSKCFTKLKTILGYAHGVERDCWDDDDDTCDSEVSSACANAVGTGTCIKCCNTNRCNSGFAQRTGVLNGATGVHGFSVLALLPVAVAMFY</sequence>
<evidence type="ECO:0000313" key="3">
    <source>
        <dbReference type="RefSeq" id="XP_019642101.1"/>
    </source>
</evidence>
<evidence type="ECO:0000313" key="2">
    <source>
        <dbReference type="Proteomes" id="UP000515135"/>
    </source>
</evidence>
<organism evidence="2 3">
    <name type="scientific">Branchiostoma belcheri</name>
    <name type="common">Amphioxus</name>
    <dbReference type="NCBI Taxonomy" id="7741"/>
    <lineage>
        <taxon>Eukaryota</taxon>
        <taxon>Metazoa</taxon>
        <taxon>Chordata</taxon>
        <taxon>Cephalochordata</taxon>
        <taxon>Leptocardii</taxon>
        <taxon>Amphioxiformes</taxon>
        <taxon>Branchiostomatidae</taxon>
        <taxon>Branchiostoma</taxon>
    </lineage>
</organism>
<dbReference type="AlphaFoldDB" id="A0A6P5AJE7"/>
<dbReference type="InterPro" id="IPR045860">
    <property type="entry name" value="Snake_toxin-like_sf"/>
</dbReference>
<proteinExistence type="predicted"/>
<name>A0A6P5AJE7_BRABE</name>
<protein>
    <submittedName>
        <fullName evidence="3">Uncharacterized protein LOC109483511</fullName>
    </submittedName>
</protein>
<dbReference type="SUPFAM" id="SSF57302">
    <property type="entry name" value="Snake toxin-like"/>
    <property type="match status" value="1"/>
</dbReference>
<keyword evidence="1" id="KW-0812">Transmembrane</keyword>
<dbReference type="PROSITE" id="PS51257">
    <property type="entry name" value="PROKAR_LIPOPROTEIN"/>
    <property type="match status" value="1"/>
</dbReference>
<keyword evidence="1" id="KW-0472">Membrane</keyword>
<dbReference type="Proteomes" id="UP000515135">
    <property type="component" value="Unplaced"/>
</dbReference>
<keyword evidence="1" id="KW-1133">Transmembrane helix</keyword>
<accession>A0A6P5AJE7</accession>
<evidence type="ECO:0000256" key="1">
    <source>
        <dbReference type="SAM" id="Phobius"/>
    </source>
</evidence>
<keyword evidence="2" id="KW-1185">Reference proteome</keyword>